<dbReference type="EMBL" id="VXPY01000036">
    <property type="protein sequence ID" value="MYD89828.1"/>
    <property type="molecule type" value="Genomic_DNA"/>
</dbReference>
<evidence type="ECO:0000259" key="1">
    <source>
        <dbReference type="PROSITE" id="PS50943"/>
    </source>
</evidence>
<dbReference type="CDD" id="cd00093">
    <property type="entry name" value="HTH_XRE"/>
    <property type="match status" value="1"/>
</dbReference>
<gene>
    <name evidence="2" type="ORF">F4Y08_05735</name>
</gene>
<dbReference type="Gene3D" id="1.10.260.40">
    <property type="entry name" value="lambda repressor-like DNA-binding domains"/>
    <property type="match status" value="1"/>
</dbReference>
<feature type="domain" description="HTH cro/C1-type" evidence="1">
    <location>
        <begin position="7"/>
        <end position="67"/>
    </location>
</feature>
<dbReference type="InterPro" id="IPR001387">
    <property type="entry name" value="Cro/C1-type_HTH"/>
</dbReference>
<dbReference type="Pfam" id="PF13560">
    <property type="entry name" value="HTH_31"/>
    <property type="match status" value="1"/>
</dbReference>
<sequence length="116" mass="13285">MTLGSHLRNVRERHRERDRTYSLRQVALRIGVEPAYLSKIERDVVPPPSEGTIRRLARDLEEDPDLLLAMAGKVSGDLQAIILQRPQLFADLLRQLKDAPDHAILTVVREVRDGDW</sequence>
<proteinExistence type="predicted"/>
<dbReference type="SUPFAM" id="SSF47413">
    <property type="entry name" value="lambda repressor-like DNA-binding domains"/>
    <property type="match status" value="1"/>
</dbReference>
<dbReference type="PROSITE" id="PS50943">
    <property type="entry name" value="HTH_CROC1"/>
    <property type="match status" value="1"/>
</dbReference>
<dbReference type="AlphaFoldDB" id="A0A6B1DR57"/>
<protein>
    <submittedName>
        <fullName evidence="2">Helix-turn-helix domain-containing protein</fullName>
    </submittedName>
</protein>
<accession>A0A6B1DR57</accession>
<dbReference type="InterPro" id="IPR010982">
    <property type="entry name" value="Lambda_DNA-bd_dom_sf"/>
</dbReference>
<evidence type="ECO:0000313" key="2">
    <source>
        <dbReference type="EMBL" id="MYD89828.1"/>
    </source>
</evidence>
<dbReference type="GO" id="GO:0003677">
    <property type="term" value="F:DNA binding"/>
    <property type="evidence" value="ECO:0007669"/>
    <property type="project" value="InterPro"/>
</dbReference>
<name>A0A6B1DR57_9CHLR</name>
<comment type="caution">
    <text evidence="2">The sequence shown here is derived from an EMBL/GenBank/DDBJ whole genome shotgun (WGS) entry which is preliminary data.</text>
</comment>
<organism evidence="2">
    <name type="scientific">Caldilineaceae bacterium SB0662_bin_9</name>
    <dbReference type="NCBI Taxonomy" id="2605258"/>
    <lineage>
        <taxon>Bacteria</taxon>
        <taxon>Bacillati</taxon>
        <taxon>Chloroflexota</taxon>
        <taxon>Caldilineae</taxon>
        <taxon>Caldilineales</taxon>
        <taxon>Caldilineaceae</taxon>
    </lineage>
</organism>
<dbReference type="SMART" id="SM00530">
    <property type="entry name" value="HTH_XRE"/>
    <property type="match status" value="1"/>
</dbReference>
<reference evidence="2" key="1">
    <citation type="submission" date="2019-09" db="EMBL/GenBank/DDBJ databases">
        <title>Characterisation of the sponge microbiome using genome-centric metagenomics.</title>
        <authorList>
            <person name="Engelberts J.P."/>
            <person name="Robbins S.J."/>
            <person name="De Goeij J.M."/>
            <person name="Aranda M."/>
            <person name="Bell S.C."/>
            <person name="Webster N.S."/>
        </authorList>
    </citation>
    <scope>NUCLEOTIDE SEQUENCE</scope>
    <source>
        <strain evidence="2">SB0662_bin_9</strain>
    </source>
</reference>